<evidence type="ECO:0000256" key="16">
    <source>
        <dbReference type="SAM" id="MobiDB-lite"/>
    </source>
</evidence>
<dbReference type="PROSITE" id="PS51294">
    <property type="entry name" value="HTH_MYB"/>
    <property type="match status" value="3"/>
</dbReference>
<evidence type="ECO:0000313" key="20">
    <source>
        <dbReference type="Proteomes" id="UP000315295"/>
    </source>
</evidence>
<organism evidence="19 20">
    <name type="scientific">Malus baccata</name>
    <name type="common">Siberian crab apple</name>
    <name type="synonym">Pyrus baccata</name>
    <dbReference type="NCBI Taxonomy" id="106549"/>
    <lineage>
        <taxon>Eukaryota</taxon>
        <taxon>Viridiplantae</taxon>
        <taxon>Streptophyta</taxon>
        <taxon>Embryophyta</taxon>
        <taxon>Tracheophyta</taxon>
        <taxon>Spermatophyta</taxon>
        <taxon>Magnoliopsida</taxon>
        <taxon>eudicotyledons</taxon>
        <taxon>Gunneridae</taxon>
        <taxon>Pentapetalae</taxon>
        <taxon>rosids</taxon>
        <taxon>fabids</taxon>
        <taxon>Rosales</taxon>
        <taxon>Rosaceae</taxon>
        <taxon>Amygdaloideae</taxon>
        <taxon>Maleae</taxon>
        <taxon>Malus</taxon>
    </lineage>
</organism>
<dbReference type="GO" id="GO:0071555">
    <property type="term" value="P:cell wall organization"/>
    <property type="evidence" value="ECO:0007669"/>
    <property type="project" value="UniProtKB-KW"/>
</dbReference>
<keyword evidence="12 15" id="KW-0326">Glycosidase</keyword>
<dbReference type="SUPFAM" id="SSF46689">
    <property type="entry name" value="Homeodomain-like"/>
    <property type="match status" value="2"/>
</dbReference>
<dbReference type="InterPro" id="IPR011050">
    <property type="entry name" value="Pectin_lyase_fold/virulence"/>
</dbReference>
<comment type="subcellular location">
    <subcellularLocation>
        <location evidence="1">Nucleus</location>
    </subcellularLocation>
    <subcellularLocation>
        <location evidence="2">Secreted</location>
        <location evidence="2">Cell wall</location>
    </subcellularLocation>
</comment>
<evidence type="ECO:0000256" key="13">
    <source>
        <dbReference type="ARBA" id="ARBA00023316"/>
    </source>
</evidence>
<sequence>MSSISIPATSSQAEEEMAGAKLEECCLENKQSMATSSSSVSEGSGSAIIKSPGACSPASASPTQRRTSGPIRRAKGGWTPQEDETLRNAVAAFKGKSWKKIAEFFPDRSEVQCLHRWQKVLNPELVKGPWTQEEDDKIIELVAKYGPTKWSLIAKSLPGRIGKQCRERWHNHLNPDIKKEAWTLEEELALMKAHQMHGNKWAEIAKVLPGSSDSMQSSSISHSQATSSSCRSNLMASIANAKAEVFYVTNSTYGGNPSGDITLALADAWRDACSSPWPAKVVIPEGEYYLRGAILHGPCKSPIEVQVQGYLRAPQESSQLLQQNTWVAFQYVDRLTLFGGGTFDGQMIEGITSLDSNNFHINVFACRNVTFQYVTITAPGDSVNTDGIHIGRSFGVTIDHTIIGTGDDCISLGDGSQNIVVTNVTCGPGHGISIGSLGKYPDEEPVVGVRVKNCTLTNTQNGVRIKTWPGSPTFTTASHIHFQDINMVNVSNPIFIDQEYCPYTYCGKDDPSKVKISDISFTNIKGSSATPVAVKLMCSRKIPCDGVGLTDVDLTYIGSKGPLTSQCAYVKPYITRVANALACATWPYSNSLRSGRNLTNLLTR</sequence>
<proteinExistence type="inferred from homology"/>
<keyword evidence="11" id="KW-0539">Nucleus</keyword>
<feature type="domain" description="Myb-like" evidence="17">
    <location>
        <begin position="122"/>
        <end position="173"/>
    </location>
</feature>
<dbReference type="SMART" id="SM00710">
    <property type="entry name" value="PbH1"/>
    <property type="match status" value="6"/>
</dbReference>
<evidence type="ECO:0000256" key="14">
    <source>
        <dbReference type="PROSITE-ProRule" id="PRU10052"/>
    </source>
</evidence>
<evidence type="ECO:0000259" key="18">
    <source>
        <dbReference type="PROSITE" id="PS51294"/>
    </source>
</evidence>
<dbReference type="EMBL" id="VIEB01000074">
    <property type="protein sequence ID" value="TQE08167.1"/>
    <property type="molecule type" value="Genomic_DNA"/>
</dbReference>
<feature type="domain" description="Myb-like" evidence="17">
    <location>
        <begin position="70"/>
        <end position="121"/>
    </location>
</feature>
<dbReference type="InterPro" id="IPR017930">
    <property type="entry name" value="Myb_dom"/>
</dbReference>
<keyword evidence="8" id="KW-0805">Transcription regulation</keyword>
<dbReference type="SUPFAM" id="SSF51126">
    <property type="entry name" value="Pectin lyase-like"/>
    <property type="match status" value="1"/>
</dbReference>
<comment type="caution">
    <text evidence="19">The sequence shown here is derived from an EMBL/GenBank/DDBJ whole genome shotgun (WGS) entry which is preliminary data.</text>
</comment>
<dbReference type="InterPro" id="IPR012334">
    <property type="entry name" value="Pectin_lyas_fold"/>
</dbReference>
<dbReference type="FunFam" id="1.10.10.60:FF:000016">
    <property type="entry name" value="Transcriptional activator Myb isoform A"/>
    <property type="match status" value="1"/>
</dbReference>
<keyword evidence="10" id="KW-0804">Transcription</keyword>
<dbReference type="PROSITE" id="PS50090">
    <property type="entry name" value="MYB_LIKE"/>
    <property type="match status" value="3"/>
</dbReference>
<feature type="compositionally biased region" description="Low complexity" evidence="16">
    <location>
        <begin position="36"/>
        <end position="62"/>
    </location>
</feature>
<dbReference type="InterPro" id="IPR000743">
    <property type="entry name" value="Glyco_hydro_28"/>
</dbReference>
<evidence type="ECO:0000256" key="9">
    <source>
        <dbReference type="ARBA" id="ARBA00023125"/>
    </source>
</evidence>
<evidence type="ECO:0000256" key="3">
    <source>
        <dbReference type="ARBA" id="ARBA00008834"/>
    </source>
</evidence>
<name>A0A540NAU1_MALBA</name>
<evidence type="ECO:0000256" key="4">
    <source>
        <dbReference type="ARBA" id="ARBA00022512"/>
    </source>
</evidence>
<evidence type="ECO:0000256" key="5">
    <source>
        <dbReference type="ARBA" id="ARBA00022525"/>
    </source>
</evidence>
<dbReference type="Proteomes" id="UP000315295">
    <property type="component" value="Unassembled WGS sequence"/>
</dbReference>
<evidence type="ECO:0000256" key="11">
    <source>
        <dbReference type="ARBA" id="ARBA00023242"/>
    </source>
</evidence>
<dbReference type="SMART" id="SM00717">
    <property type="entry name" value="SANT"/>
    <property type="match status" value="3"/>
</dbReference>
<evidence type="ECO:0000256" key="2">
    <source>
        <dbReference type="ARBA" id="ARBA00004191"/>
    </source>
</evidence>
<evidence type="ECO:0000256" key="6">
    <source>
        <dbReference type="ARBA" id="ARBA00022737"/>
    </source>
</evidence>
<gene>
    <name evidence="19" type="ORF">C1H46_006134</name>
</gene>
<keyword evidence="20" id="KW-1185">Reference proteome</keyword>
<keyword evidence="5" id="KW-0964">Secreted</keyword>
<dbReference type="Gene3D" id="1.10.10.60">
    <property type="entry name" value="Homeodomain-like"/>
    <property type="match status" value="3"/>
</dbReference>
<evidence type="ECO:0000256" key="12">
    <source>
        <dbReference type="ARBA" id="ARBA00023295"/>
    </source>
</evidence>
<dbReference type="AlphaFoldDB" id="A0A540NAU1"/>
<evidence type="ECO:0000256" key="15">
    <source>
        <dbReference type="RuleBase" id="RU361169"/>
    </source>
</evidence>
<evidence type="ECO:0000259" key="17">
    <source>
        <dbReference type="PROSITE" id="PS50090"/>
    </source>
</evidence>
<feature type="domain" description="Myb-like" evidence="17">
    <location>
        <begin position="174"/>
        <end position="213"/>
    </location>
</feature>
<accession>A0A540NAU1</accession>
<dbReference type="FunFam" id="1.10.10.60:FF:000010">
    <property type="entry name" value="Transcriptional activator Myb isoform A"/>
    <property type="match status" value="1"/>
</dbReference>
<evidence type="ECO:0000256" key="7">
    <source>
        <dbReference type="ARBA" id="ARBA00022801"/>
    </source>
</evidence>
<feature type="domain" description="HTH myb-type" evidence="18">
    <location>
        <begin position="122"/>
        <end position="177"/>
    </location>
</feature>
<keyword evidence="4" id="KW-0134">Cell wall</keyword>
<dbReference type="InterPro" id="IPR001005">
    <property type="entry name" value="SANT/Myb"/>
</dbReference>
<feature type="active site" evidence="14">
    <location>
        <position position="430"/>
    </location>
</feature>
<dbReference type="InterPro" id="IPR009057">
    <property type="entry name" value="Homeodomain-like_sf"/>
</dbReference>
<dbReference type="Pfam" id="PF00295">
    <property type="entry name" value="Glyco_hydro_28"/>
    <property type="match status" value="2"/>
</dbReference>
<protein>
    <submittedName>
        <fullName evidence="19">Uncharacterized protein</fullName>
    </submittedName>
</protein>
<feature type="domain" description="HTH myb-type" evidence="18">
    <location>
        <begin position="75"/>
        <end position="121"/>
    </location>
</feature>
<dbReference type="GO" id="GO:0003677">
    <property type="term" value="F:DNA binding"/>
    <property type="evidence" value="ECO:0007669"/>
    <property type="project" value="UniProtKB-KW"/>
</dbReference>
<dbReference type="Pfam" id="PF00249">
    <property type="entry name" value="Myb_DNA-binding"/>
    <property type="match status" value="3"/>
</dbReference>
<feature type="domain" description="HTH myb-type" evidence="18">
    <location>
        <begin position="178"/>
        <end position="210"/>
    </location>
</feature>
<keyword evidence="9" id="KW-0238">DNA-binding</keyword>
<dbReference type="InterPro" id="IPR006626">
    <property type="entry name" value="PbH1"/>
</dbReference>
<dbReference type="GO" id="GO:0005975">
    <property type="term" value="P:carbohydrate metabolic process"/>
    <property type="evidence" value="ECO:0007669"/>
    <property type="project" value="InterPro"/>
</dbReference>
<keyword evidence="13" id="KW-0961">Cell wall biogenesis/degradation</keyword>
<evidence type="ECO:0000256" key="10">
    <source>
        <dbReference type="ARBA" id="ARBA00023163"/>
    </source>
</evidence>
<evidence type="ECO:0000256" key="1">
    <source>
        <dbReference type="ARBA" id="ARBA00004123"/>
    </source>
</evidence>
<dbReference type="Gene3D" id="2.160.20.10">
    <property type="entry name" value="Single-stranded right-handed beta-helix, Pectin lyase-like"/>
    <property type="match status" value="1"/>
</dbReference>
<dbReference type="GO" id="GO:0005634">
    <property type="term" value="C:nucleus"/>
    <property type="evidence" value="ECO:0007669"/>
    <property type="project" value="UniProtKB-SubCell"/>
</dbReference>
<dbReference type="GO" id="GO:0004650">
    <property type="term" value="F:polygalacturonase activity"/>
    <property type="evidence" value="ECO:0007669"/>
    <property type="project" value="InterPro"/>
</dbReference>
<evidence type="ECO:0000313" key="19">
    <source>
        <dbReference type="EMBL" id="TQE08167.1"/>
    </source>
</evidence>
<dbReference type="CDD" id="cd00167">
    <property type="entry name" value="SANT"/>
    <property type="match status" value="3"/>
</dbReference>
<dbReference type="PROSITE" id="PS00502">
    <property type="entry name" value="POLYGALACTURONASE"/>
    <property type="match status" value="1"/>
</dbReference>
<keyword evidence="7 15" id="KW-0378">Hydrolase</keyword>
<evidence type="ECO:0000256" key="8">
    <source>
        <dbReference type="ARBA" id="ARBA00023015"/>
    </source>
</evidence>
<reference evidence="19 20" key="1">
    <citation type="journal article" date="2019" name="G3 (Bethesda)">
        <title>Sequencing of a Wild Apple (Malus baccata) Genome Unravels the Differences Between Cultivated and Wild Apple Species Regarding Disease Resistance and Cold Tolerance.</title>
        <authorList>
            <person name="Chen X."/>
        </authorList>
    </citation>
    <scope>NUCLEOTIDE SEQUENCE [LARGE SCALE GENOMIC DNA]</scope>
    <source>
        <strain evidence="20">cv. Shandingzi</strain>
        <tissue evidence="19">Leaves</tissue>
    </source>
</reference>
<feature type="compositionally biased region" description="Polar residues" evidence="16">
    <location>
        <begin position="1"/>
        <end position="12"/>
    </location>
</feature>
<feature type="region of interest" description="Disordered" evidence="16">
    <location>
        <begin position="1"/>
        <end position="80"/>
    </location>
</feature>
<keyword evidence="6" id="KW-0677">Repeat</keyword>
<dbReference type="PANTHER" id="PTHR31375">
    <property type="match status" value="1"/>
</dbReference>
<comment type="similarity">
    <text evidence="3 15">Belongs to the glycosyl hydrolase 28 family.</text>
</comment>